<evidence type="ECO:0008006" key="4">
    <source>
        <dbReference type="Google" id="ProtNLM"/>
    </source>
</evidence>
<organism evidence="3">
    <name type="scientific">Pinguiococcus pyrenoidosus</name>
    <dbReference type="NCBI Taxonomy" id="172671"/>
    <lineage>
        <taxon>Eukaryota</taxon>
        <taxon>Sar</taxon>
        <taxon>Stramenopiles</taxon>
        <taxon>Ochrophyta</taxon>
        <taxon>Pinguiophyceae</taxon>
        <taxon>Pinguiochrysidales</taxon>
        <taxon>Pinguiochrysidaceae</taxon>
        <taxon>Pinguiococcus</taxon>
    </lineage>
</organism>
<sequence length="213" mass="23796">MAQYKLKYFGFPGRGESVRLAMAINGIDFENDVVSFERWGGGEKAAAPYGGLPVLEIDGVARAQTGALLRYVGKLGDKGLYPSDPAEALKVDEALEFADEVSTIVLTSLAPKSYGFPDFESEDAKRVHRESVANTLLAPKFAKLEALIVENDKNGLIFTDHLTIAELKWYQVMKLMKTMWDHLPTGFFDQYPNVQKLYTFVEEVPEVQAWYSS</sequence>
<dbReference type="SUPFAM" id="SSF52833">
    <property type="entry name" value="Thioredoxin-like"/>
    <property type="match status" value="1"/>
</dbReference>
<dbReference type="InterPro" id="IPR010987">
    <property type="entry name" value="Glutathione-S-Trfase_C-like"/>
</dbReference>
<dbReference type="InterPro" id="IPR050213">
    <property type="entry name" value="GST_superfamily"/>
</dbReference>
<dbReference type="GO" id="GO:0004364">
    <property type="term" value="F:glutathione transferase activity"/>
    <property type="evidence" value="ECO:0007669"/>
    <property type="project" value="TreeGrafter"/>
</dbReference>
<dbReference type="PANTHER" id="PTHR11571:SF252">
    <property type="entry name" value="GLUTATHIONE S-TRANSFERASE"/>
    <property type="match status" value="1"/>
</dbReference>
<dbReference type="InterPro" id="IPR004045">
    <property type="entry name" value="Glutathione_S-Trfase_N"/>
</dbReference>
<evidence type="ECO:0000259" key="1">
    <source>
        <dbReference type="PROSITE" id="PS50404"/>
    </source>
</evidence>
<dbReference type="GO" id="GO:0006749">
    <property type="term" value="P:glutathione metabolic process"/>
    <property type="evidence" value="ECO:0007669"/>
    <property type="project" value="TreeGrafter"/>
</dbReference>
<dbReference type="InterPro" id="IPR036282">
    <property type="entry name" value="Glutathione-S-Trfase_C_sf"/>
</dbReference>
<evidence type="ECO:0000259" key="2">
    <source>
        <dbReference type="PROSITE" id="PS50405"/>
    </source>
</evidence>
<dbReference type="AlphaFoldDB" id="A0A7R9YBQ3"/>
<dbReference type="InterPro" id="IPR040079">
    <property type="entry name" value="Glutathione_S-Trfase"/>
</dbReference>
<dbReference type="PROSITE" id="PS50404">
    <property type="entry name" value="GST_NTER"/>
    <property type="match status" value="1"/>
</dbReference>
<dbReference type="InterPro" id="IPR004046">
    <property type="entry name" value="GST_C"/>
</dbReference>
<accession>A0A7R9YBQ3</accession>
<protein>
    <recommendedName>
        <fullName evidence="4">Glutathione transferase</fullName>
    </recommendedName>
</protein>
<evidence type="ECO:0000313" key="3">
    <source>
        <dbReference type="EMBL" id="CAD8255961.1"/>
    </source>
</evidence>
<dbReference type="Pfam" id="PF14497">
    <property type="entry name" value="GST_C_3"/>
    <property type="match status" value="1"/>
</dbReference>
<dbReference type="SUPFAM" id="SSF47616">
    <property type="entry name" value="GST C-terminal domain-like"/>
    <property type="match status" value="1"/>
</dbReference>
<dbReference type="SFLD" id="SFLDS00019">
    <property type="entry name" value="Glutathione_Transferase_(cytos"/>
    <property type="match status" value="1"/>
</dbReference>
<proteinExistence type="predicted"/>
<dbReference type="Gene3D" id="1.20.1050.10">
    <property type="match status" value="1"/>
</dbReference>
<dbReference type="PANTHER" id="PTHR11571">
    <property type="entry name" value="GLUTATHIONE S-TRANSFERASE"/>
    <property type="match status" value="1"/>
</dbReference>
<dbReference type="Gene3D" id="3.40.30.10">
    <property type="entry name" value="Glutaredoxin"/>
    <property type="match status" value="1"/>
</dbReference>
<reference evidence="3" key="1">
    <citation type="submission" date="2021-01" db="EMBL/GenBank/DDBJ databases">
        <authorList>
            <person name="Corre E."/>
            <person name="Pelletier E."/>
            <person name="Niang G."/>
            <person name="Scheremetjew M."/>
            <person name="Finn R."/>
            <person name="Kale V."/>
            <person name="Holt S."/>
            <person name="Cochrane G."/>
            <person name="Meng A."/>
            <person name="Brown T."/>
            <person name="Cohen L."/>
        </authorList>
    </citation>
    <scope>NUCLEOTIDE SEQUENCE</scope>
    <source>
        <strain evidence="3">CCMP2078</strain>
    </source>
</reference>
<dbReference type="EMBL" id="HBEA01007120">
    <property type="protein sequence ID" value="CAD8255961.1"/>
    <property type="molecule type" value="Transcribed_RNA"/>
</dbReference>
<name>A0A7R9YBQ3_9STRA</name>
<feature type="domain" description="GST C-terminal" evidence="2">
    <location>
        <begin position="84"/>
        <end position="213"/>
    </location>
</feature>
<gene>
    <name evidence="3" type="ORF">PPYR1160_LOCUS5453</name>
</gene>
<feature type="domain" description="GST N-terminal" evidence="1">
    <location>
        <begin position="2"/>
        <end position="80"/>
    </location>
</feature>
<dbReference type="InterPro" id="IPR036249">
    <property type="entry name" value="Thioredoxin-like_sf"/>
</dbReference>
<dbReference type="CDD" id="cd03039">
    <property type="entry name" value="GST_N_Sigma_like"/>
    <property type="match status" value="1"/>
</dbReference>
<dbReference type="PROSITE" id="PS50405">
    <property type="entry name" value="GST_CTER"/>
    <property type="match status" value="1"/>
</dbReference>